<dbReference type="InterPro" id="IPR035906">
    <property type="entry name" value="MetI-like_sf"/>
</dbReference>
<proteinExistence type="inferred from homology"/>
<name>A0A1I3GC06_9RHOB</name>
<dbReference type="STRING" id="1114924.SAMN05216258_10575"/>
<dbReference type="PANTHER" id="PTHR43163">
    <property type="entry name" value="DIPEPTIDE TRANSPORT SYSTEM PERMEASE PROTEIN DPPB-RELATED"/>
    <property type="match status" value="1"/>
</dbReference>
<evidence type="ECO:0000256" key="2">
    <source>
        <dbReference type="ARBA" id="ARBA00022448"/>
    </source>
</evidence>
<gene>
    <name evidence="9" type="ORF">SAMN05216258_10575</name>
</gene>
<feature type="transmembrane region" description="Helical" evidence="7">
    <location>
        <begin position="259"/>
        <end position="281"/>
    </location>
</feature>
<keyword evidence="10" id="KW-1185">Reference proteome</keyword>
<dbReference type="InterPro" id="IPR000515">
    <property type="entry name" value="MetI-like"/>
</dbReference>
<feature type="transmembrane region" description="Helical" evidence="7">
    <location>
        <begin position="301"/>
        <end position="327"/>
    </location>
</feature>
<dbReference type="PANTHER" id="PTHR43163:SF2">
    <property type="entry name" value="ABC TRANSPORTER PERMEASE PROTEIN"/>
    <property type="match status" value="1"/>
</dbReference>
<keyword evidence="6 7" id="KW-0472">Membrane</keyword>
<keyword evidence="4 7" id="KW-0812">Transmembrane</keyword>
<dbReference type="GO" id="GO:0055085">
    <property type="term" value="P:transmembrane transport"/>
    <property type="evidence" value="ECO:0007669"/>
    <property type="project" value="InterPro"/>
</dbReference>
<dbReference type="OrthoDB" id="9807402at2"/>
<reference evidence="9 10" key="1">
    <citation type="submission" date="2016-10" db="EMBL/GenBank/DDBJ databases">
        <authorList>
            <person name="de Groot N.N."/>
        </authorList>
    </citation>
    <scope>NUCLEOTIDE SEQUENCE [LARGE SCALE GENOMIC DNA]</scope>
    <source>
        <strain evidence="9 10">CGMCC 1.11030</strain>
    </source>
</reference>
<comment type="subcellular location">
    <subcellularLocation>
        <location evidence="1 7">Cell membrane</location>
        <topology evidence="1 7">Multi-pass membrane protein</topology>
    </subcellularLocation>
</comment>
<evidence type="ECO:0000256" key="7">
    <source>
        <dbReference type="RuleBase" id="RU363032"/>
    </source>
</evidence>
<dbReference type="EMBL" id="FOQH01000005">
    <property type="protein sequence ID" value="SFI20944.1"/>
    <property type="molecule type" value="Genomic_DNA"/>
</dbReference>
<dbReference type="Pfam" id="PF00528">
    <property type="entry name" value="BPD_transp_1"/>
    <property type="match status" value="1"/>
</dbReference>
<comment type="similarity">
    <text evidence="7">Belongs to the binding-protein-dependent transport system permease family.</text>
</comment>
<evidence type="ECO:0000313" key="10">
    <source>
        <dbReference type="Proteomes" id="UP000199377"/>
    </source>
</evidence>
<organism evidence="9 10">
    <name type="scientific">Albimonas pacifica</name>
    <dbReference type="NCBI Taxonomy" id="1114924"/>
    <lineage>
        <taxon>Bacteria</taxon>
        <taxon>Pseudomonadati</taxon>
        <taxon>Pseudomonadota</taxon>
        <taxon>Alphaproteobacteria</taxon>
        <taxon>Rhodobacterales</taxon>
        <taxon>Paracoccaceae</taxon>
        <taxon>Albimonas</taxon>
    </lineage>
</organism>
<dbReference type="AlphaFoldDB" id="A0A1I3GC06"/>
<dbReference type="GO" id="GO:0005886">
    <property type="term" value="C:plasma membrane"/>
    <property type="evidence" value="ECO:0007669"/>
    <property type="project" value="UniProtKB-SubCell"/>
</dbReference>
<evidence type="ECO:0000256" key="4">
    <source>
        <dbReference type="ARBA" id="ARBA00022692"/>
    </source>
</evidence>
<feature type="transmembrane region" description="Helical" evidence="7">
    <location>
        <begin position="147"/>
        <end position="169"/>
    </location>
</feature>
<feature type="domain" description="ABC transmembrane type-1" evidence="8">
    <location>
        <begin position="108"/>
        <end position="324"/>
    </location>
</feature>
<evidence type="ECO:0000259" key="8">
    <source>
        <dbReference type="PROSITE" id="PS50928"/>
    </source>
</evidence>
<dbReference type="Proteomes" id="UP000199377">
    <property type="component" value="Unassembled WGS sequence"/>
</dbReference>
<evidence type="ECO:0000313" key="9">
    <source>
        <dbReference type="EMBL" id="SFI20944.1"/>
    </source>
</evidence>
<dbReference type="RefSeq" id="WP_092859928.1">
    <property type="nucleotide sequence ID" value="NZ_FOQH01000005.1"/>
</dbReference>
<keyword evidence="2 7" id="KW-0813">Transport</keyword>
<dbReference type="PROSITE" id="PS50928">
    <property type="entry name" value="ABC_TM1"/>
    <property type="match status" value="1"/>
</dbReference>
<evidence type="ECO:0000256" key="3">
    <source>
        <dbReference type="ARBA" id="ARBA00022475"/>
    </source>
</evidence>
<feature type="transmembrane region" description="Helical" evidence="7">
    <location>
        <begin position="189"/>
        <end position="212"/>
    </location>
</feature>
<keyword evidence="5 7" id="KW-1133">Transmembrane helix</keyword>
<evidence type="ECO:0000256" key="6">
    <source>
        <dbReference type="ARBA" id="ARBA00023136"/>
    </source>
</evidence>
<dbReference type="SUPFAM" id="SSF161098">
    <property type="entry name" value="MetI-like"/>
    <property type="match status" value="1"/>
</dbReference>
<sequence length="333" mass="33982">MSAGRLVRAAAAGGVAGLVLRRLGQGALVMLAAGALAFAISELAGDPVAAMVGLDASPERRAEARIALGLDRPALLRFLDWAGAALGGDLGLSWRLRIPVAEALAQRLPATAELVVVSALFAIPAGLAAGTWAGLRPGSAGSRGAAAASLLGVSVPTFVIGLALIQVFAVELRWLPASGRAGTVELGGWRSSLLTAQGWASILLPALTLALFQLPAILRLARAETAEALAAEHIRFARARGLPERVALRHALRSAAPPVIAATATNLGALVAFSVITETVFQWPGTGLFFLQSVEAVDAPAMAGCLVLAAAIFVAVNLVADLAHLALDPRLRG</sequence>
<protein>
    <submittedName>
        <fullName evidence="9">Peptide/nickel transport system permease protein</fullName>
    </submittedName>
</protein>
<accession>A0A1I3GC06</accession>
<dbReference type="CDD" id="cd06261">
    <property type="entry name" value="TM_PBP2"/>
    <property type="match status" value="1"/>
</dbReference>
<evidence type="ECO:0000256" key="5">
    <source>
        <dbReference type="ARBA" id="ARBA00022989"/>
    </source>
</evidence>
<feature type="transmembrane region" description="Helical" evidence="7">
    <location>
        <begin position="114"/>
        <end position="135"/>
    </location>
</feature>
<keyword evidence="3" id="KW-1003">Cell membrane</keyword>
<evidence type="ECO:0000256" key="1">
    <source>
        <dbReference type="ARBA" id="ARBA00004651"/>
    </source>
</evidence>
<dbReference type="Gene3D" id="1.10.3720.10">
    <property type="entry name" value="MetI-like"/>
    <property type="match status" value="1"/>
</dbReference>